<protein>
    <submittedName>
        <fullName evidence="1">Uncharacterized protein</fullName>
    </submittedName>
</protein>
<dbReference type="EMBL" id="JARK01001460">
    <property type="protein sequence ID" value="EYB99142.1"/>
    <property type="molecule type" value="Genomic_DNA"/>
</dbReference>
<organism evidence="1 2">
    <name type="scientific">Ancylostoma ceylanicum</name>
    <dbReference type="NCBI Taxonomy" id="53326"/>
    <lineage>
        <taxon>Eukaryota</taxon>
        <taxon>Metazoa</taxon>
        <taxon>Ecdysozoa</taxon>
        <taxon>Nematoda</taxon>
        <taxon>Chromadorea</taxon>
        <taxon>Rhabditida</taxon>
        <taxon>Rhabditina</taxon>
        <taxon>Rhabditomorpha</taxon>
        <taxon>Strongyloidea</taxon>
        <taxon>Ancylostomatidae</taxon>
        <taxon>Ancylostomatinae</taxon>
        <taxon>Ancylostoma</taxon>
    </lineage>
</organism>
<proteinExistence type="predicted"/>
<evidence type="ECO:0000313" key="2">
    <source>
        <dbReference type="Proteomes" id="UP000024635"/>
    </source>
</evidence>
<name>A0A016T8Y8_9BILA</name>
<dbReference type="AlphaFoldDB" id="A0A016T8Y8"/>
<evidence type="ECO:0000313" key="1">
    <source>
        <dbReference type="EMBL" id="EYB99142.1"/>
    </source>
</evidence>
<keyword evidence="2" id="KW-1185">Reference proteome</keyword>
<gene>
    <name evidence="1" type="primary">Acey_s0124.g1182</name>
    <name evidence="1" type="ORF">Y032_0124g1182</name>
</gene>
<comment type="caution">
    <text evidence="1">The sequence shown here is derived from an EMBL/GenBank/DDBJ whole genome shotgun (WGS) entry which is preliminary data.</text>
</comment>
<reference evidence="2" key="1">
    <citation type="journal article" date="2015" name="Nat. Genet.">
        <title>The genome and transcriptome of the zoonotic hookworm Ancylostoma ceylanicum identify infection-specific gene families.</title>
        <authorList>
            <person name="Schwarz E.M."/>
            <person name="Hu Y."/>
            <person name="Antoshechkin I."/>
            <person name="Miller M.M."/>
            <person name="Sternberg P.W."/>
            <person name="Aroian R.V."/>
        </authorList>
    </citation>
    <scope>NUCLEOTIDE SEQUENCE</scope>
    <source>
        <strain evidence="2">HY135</strain>
    </source>
</reference>
<dbReference type="Proteomes" id="UP000024635">
    <property type="component" value="Unassembled WGS sequence"/>
</dbReference>
<accession>A0A016T8Y8</accession>
<sequence length="80" mass="9194">MVRVHRCNQSGVQWLIFGEDAIPDTSISSMFYRSHHHDLLPEIIDDTDFLPEFKIDAGTLELSYRCAKDKCNSIRQLLVG</sequence>